<name>A0A9Q1JT41_9CARY</name>
<evidence type="ECO:0000313" key="2">
    <source>
        <dbReference type="Proteomes" id="UP001153076"/>
    </source>
</evidence>
<reference evidence="1" key="1">
    <citation type="submission" date="2022-04" db="EMBL/GenBank/DDBJ databases">
        <title>Carnegiea gigantea Genome sequencing and assembly v2.</title>
        <authorList>
            <person name="Copetti D."/>
            <person name="Sanderson M.J."/>
            <person name="Burquez A."/>
            <person name="Wojciechowski M.F."/>
        </authorList>
    </citation>
    <scope>NUCLEOTIDE SEQUENCE</scope>
    <source>
        <strain evidence="1">SGP5-SGP5p</strain>
        <tissue evidence="1">Aerial part</tissue>
    </source>
</reference>
<gene>
    <name evidence="1" type="ORF">Cgig2_010839</name>
</gene>
<organism evidence="1 2">
    <name type="scientific">Carnegiea gigantea</name>
    <dbReference type="NCBI Taxonomy" id="171969"/>
    <lineage>
        <taxon>Eukaryota</taxon>
        <taxon>Viridiplantae</taxon>
        <taxon>Streptophyta</taxon>
        <taxon>Embryophyta</taxon>
        <taxon>Tracheophyta</taxon>
        <taxon>Spermatophyta</taxon>
        <taxon>Magnoliopsida</taxon>
        <taxon>eudicotyledons</taxon>
        <taxon>Gunneridae</taxon>
        <taxon>Pentapetalae</taxon>
        <taxon>Caryophyllales</taxon>
        <taxon>Cactineae</taxon>
        <taxon>Cactaceae</taxon>
        <taxon>Cactoideae</taxon>
        <taxon>Echinocereeae</taxon>
        <taxon>Carnegiea</taxon>
    </lineage>
</organism>
<evidence type="ECO:0000313" key="1">
    <source>
        <dbReference type="EMBL" id="KAJ8430509.1"/>
    </source>
</evidence>
<protein>
    <submittedName>
        <fullName evidence="1">Uncharacterized protein</fullName>
    </submittedName>
</protein>
<proteinExistence type="predicted"/>
<sequence>MYGCKQGLQNYFNSTILEKTTPNVVAKKGEVGISLHDLKRAERMENEIVPAKGELTAFLSFCFSQFVLPFGKEVIRLKKFVMAALMASVQQIYLALMVLGNIYLGLWEAASHPDHRVVLRRNFQYHPLKKEKPRDLLASRALVSQSLSALRSMIDIYKVSTIEISSLSSKIEEISGVVETIAKIKE</sequence>
<dbReference type="EMBL" id="JAKOGI010000788">
    <property type="protein sequence ID" value="KAJ8430509.1"/>
    <property type="molecule type" value="Genomic_DNA"/>
</dbReference>
<dbReference type="AlphaFoldDB" id="A0A9Q1JT41"/>
<comment type="caution">
    <text evidence="1">The sequence shown here is derived from an EMBL/GenBank/DDBJ whole genome shotgun (WGS) entry which is preliminary data.</text>
</comment>
<dbReference type="Proteomes" id="UP001153076">
    <property type="component" value="Unassembled WGS sequence"/>
</dbReference>
<keyword evidence="2" id="KW-1185">Reference proteome</keyword>
<accession>A0A9Q1JT41</accession>
<dbReference type="OrthoDB" id="694455at2759"/>